<proteinExistence type="predicted"/>
<evidence type="ECO:0000313" key="1">
    <source>
        <dbReference type="EMBL" id="CZR49535.1"/>
    </source>
</evidence>
<protein>
    <submittedName>
        <fullName evidence="1">Uncharacterized protein</fullName>
    </submittedName>
</protein>
<comment type="caution">
    <text evidence="1">The sequence shown here is derived from an EMBL/GenBank/DDBJ whole genome shotgun (WGS) entry which is preliminary data.</text>
</comment>
<dbReference type="VEuPathDB" id="FungiDB:FPRO_15894"/>
<reference evidence="2" key="1">
    <citation type="journal article" date="2016" name="Genome Biol. Evol.">
        <title>Comparative 'omics' of the Fusarium fujikuroi species complex highlights differences in genetic potential and metabolite synthesis.</title>
        <authorList>
            <person name="Niehaus E.-M."/>
            <person name="Muensterkoetter M."/>
            <person name="Proctor R.H."/>
            <person name="Brown D.W."/>
            <person name="Sharon A."/>
            <person name="Idan Y."/>
            <person name="Oren-Young L."/>
            <person name="Sieber C.M."/>
            <person name="Novak O."/>
            <person name="Pencik A."/>
            <person name="Tarkowska D."/>
            <person name="Hromadova K."/>
            <person name="Freeman S."/>
            <person name="Maymon M."/>
            <person name="Elazar M."/>
            <person name="Youssef S.A."/>
            <person name="El-Shabrawy E.S.M."/>
            <person name="Shalaby A.B.A."/>
            <person name="Houterman P."/>
            <person name="Brock N.L."/>
            <person name="Burkhardt I."/>
            <person name="Tsavkelova E.A."/>
            <person name="Dickschat J.S."/>
            <person name="Galuszka P."/>
            <person name="Gueldener U."/>
            <person name="Tudzynski B."/>
        </authorList>
    </citation>
    <scope>NUCLEOTIDE SEQUENCE [LARGE SCALE GENOMIC DNA]</scope>
    <source>
        <strain evidence="2">ET1</strain>
    </source>
</reference>
<name>A0A1L7WA98_FUSPR</name>
<dbReference type="GeneID" id="42060749"/>
<accession>A0A1L7WA98</accession>
<dbReference type="RefSeq" id="XP_031090035.1">
    <property type="nucleotide sequence ID" value="XM_031224813.1"/>
</dbReference>
<keyword evidence="2" id="KW-1185">Reference proteome</keyword>
<evidence type="ECO:0000313" key="2">
    <source>
        <dbReference type="Proteomes" id="UP000183971"/>
    </source>
</evidence>
<organism evidence="1 2">
    <name type="scientific">Fusarium proliferatum (strain ET1)</name>
    <name type="common">Orchid endophyte fungus</name>
    <dbReference type="NCBI Taxonomy" id="1227346"/>
    <lineage>
        <taxon>Eukaryota</taxon>
        <taxon>Fungi</taxon>
        <taxon>Dikarya</taxon>
        <taxon>Ascomycota</taxon>
        <taxon>Pezizomycotina</taxon>
        <taxon>Sordariomycetes</taxon>
        <taxon>Hypocreomycetidae</taxon>
        <taxon>Hypocreales</taxon>
        <taxon>Nectriaceae</taxon>
        <taxon>Fusarium</taxon>
        <taxon>Fusarium fujikuroi species complex</taxon>
    </lineage>
</organism>
<gene>
    <name evidence="1" type="ORF">FPRO_15894</name>
</gene>
<dbReference type="EMBL" id="FJOF01000017">
    <property type="protein sequence ID" value="CZR49535.1"/>
    <property type="molecule type" value="Genomic_DNA"/>
</dbReference>
<sequence length="144" mass="16008">MPIIILATAAIPSPSTNLNSFGLVSMLRRSGRLRKVFRIYRKCWEVIESRLGYLAEILLVGFDSGTKAVTRMVLQLDARQRGPKRYLPRWDSWLTELDGCVSSRARHYRFAVTLQLEDIVHGSRGGGAFLSSVGLLVGNLGSLS</sequence>
<dbReference type="Proteomes" id="UP000183971">
    <property type="component" value="Unassembled WGS sequence"/>
</dbReference>
<dbReference type="AlphaFoldDB" id="A0A1L7WA98"/>